<keyword evidence="2" id="KW-0732">Signal</keyword>
<evidence type="ECO:0000313" key="4">
    <source>
        <dbReference type="Proteomes" id="UP000726136"/>
    </source>
</evidence>
<dbReference type="Proteomes" id="UP000726136">
    <property type="component" value="Unassembled WGS sequence"/>
</dbReference>
<evidence type="ECO:0008006" key="5">
    <source>
        <dbReference type="Google" id="ProtNLM"/>
    </source>
</evidence>
<name>A0ABR9Z9S7_VIBAN</name>
<protein>
    <recommendedName>
        <fullName evidence="5">Lipoprotein</fullName>
    </recommendedName>
</protein>
<organism evidence="3 4">
    <name type="scientific">Vibrio anguillarum</name>
    <name type="common">Listonella anguillarum</name>
    <dbReference type="NCBI Taxonomy" id="55601"/>
    <lineage>
        <taxon>Bacteria</taxon>
        <taxon>Pseudomonadati</taxon>
        <taxon>Pseudomonadota</taxon>
        <taxon>Gammaproteobacteria</taxon>
        <taxon>Vibrionales</taxon>
        <taxon>Vibrionaceae</taxon>
        <taxon>Vibrio</taxon>
    </lineage>
</organism>
<keyword evidence="4" id="KW-1185">Reference proteome</keyword>
<comment type="caution">
    <text evidence="3">The sequence shown here is derived from an EMBL/GenBank/DDBJ whole genome shotgun (WGS) entry which is preliminary data.</text>
</comment>
<feature type="transmembrane region" description="Helical" evidence="1">
    <location>
        <begin position="166"/>
        <end position="190"/>
    </location>
</feature>
<keyword evidence="1" id="KW-1133">Transmembrane helix</keyword>
<feature type="signal peptide" evidence="2">
    <location>
        <begin position="1"/>
        <end position="18"/>
    </location>
</feature>
<evidence type="ECO:0000256" key="1">
    <source>
        <dbReference type="SAM" id="Phobius"/>
    </source>
</evidence>
<gene>
    <name evidence="3" type="ORF">EAY46_19295</name>
</gene>
<keyword evidence="1" id="KW-0472">Membrane</keyword>
<keyword evidence="1" id="KW-0812">Transmembrane</keyword>
<dbReference type="PROSITE" id="PS51257">
    <property type="entry name" value="PROKAR_LIPOPROTEIN"/>
    <property type="match status" value="1"/>
</dbReference>
<proteinExistence type="predicted"/>
<evidence type="ECO:0000256" key="2">
    <source>
        <dbReference type="SAM" id="SignalP"/>
    </source>
</evidence>
<reference evidence="3 4" key="1">
    <citation type="journal article" date="2021" name="PeerJ">
        <title>Analysis of 44 Vibrio anguillarum genomes reveals high genetic diversity.</title>
        <authorList>
            <person name="Hansen M.J."/>
            <person name="Dalsgaard I."/>
        </authorList>
    </citation>
    <scope>NUCLEOTIDE SEQUENCE [LARGE SCALE GENOMIC DNA]</scope>
    <source>
        <strain evidence="3 4">040915-1/1B</strain>
    </source>
</reference>
<dbReference type="EMBL" id="RDPI01000066">
    <property type="protein sequence ID" value="MBF4375200.1"/>
    <property type="molecule type" value="Genomic_DNA"/>
</dbReference>
<sequence>MRFISLLFVFFLSGCSMALDEMTSSYEEAVTGFYLVKGKNEVFIQGKKYNYLFTVSEKLYGALTLNSGANLQVNFSDFSIDEENTISGSVELYIKREGLLESNVKIIENLGFKTHPLYPEGSFELNENVIGTVYKSDKSAPLSNTNKEHLVLIKVPDSAFLKTSKLVAAPFAITFDVLVVLPVYVVILYVGS</sequence>
<evidence type="ECO:0000313" key="3">
    <source>
        <dbReference type="EMBL" id="MBF4375200.1"/>
    </source>
</evidence>
<accession>A0ABR9Z9S7</accession>
<feature type="chain" id="PRO_5046305324" description="Lipoprotein" evidence="2">
    <location>
        <begin position="19"/>
        <end position="192"/>
    </location>
</feature>